<evidence type="ECO:0000313" key="6">
    <source>
        <dbReference type="EMBL" id="TVU22876.1"/>
    </source>
</evidence>
<dbReference type="InterPro" id="IPR000490">
    <property type="entry name" value="Glyco_hydro_17"/>
</dbReference>
<comment type="similarity">
    <text evidence="1 4">Belongs to the glycosyl hydrolase 17 family.</text>
</comment>
<dbReference type="AlphaFoldDB" id="A0A5J9UH91"/>
<dbReference type="GO" id="GO:0042973">
    <property type="term" value="F:glucan endo-1,3-beta-D-glucosidase activity"/>
    <property type="evidence" value="ECO:0007669"/>
    <property type="project" value="UniProtKB-ARBA"/>
</dbReference>
<dbReference type="EMBL" id="RWGY01000026">
    <property type="protein sequence ID" value="TVU22876.1"/>
    <property type="molecule type" value="Genomic_DNA"/>
</dbReference>
<evidence type="ECO:0000256" key="5">
    <source>
        <dbReference type="SAM" id="SignalP"/>
    </source>
</evidence>
<dbReference type="Proteomes" id="UP000324897">
    <property type="component" value="Unassembled WGS sequence"/>
</dbReference>
<keyword evidence="2" id="KW-0378">Hydrolase</keyword>
<accession>A0A5J9UH91</accession>
<dbReference type="PANTHER" id="PTHR32227">
    <property type="entry name" value="GLUCAN ENDO-1,3-BETA-GLUCOSIDASE BG1-RELATED-RELATED"/>
    <property type="match status" value="1"/>
</dbReference>
<evidence type="ECO:0000256" key="2">
    <source>
        <dbReference type="ARBA" id="ARBA00022801"/>
    </source>
</evidence>
<evidence type="ECO:0000256" key="1">
    <source>
        <dbReference type="ARBA" id="ARBA00008773"/>
    </source>
</evidence>
<feature type="chain" id="PRO_5023917280" description="Glucan endo-1,3-beta-D-glucosidase" evidence="5">
    <location>
        <begin position="22"/>
        <end position="347"/>
    </location>
</feature>
<dbReference type="OrthoDB" id="941679at2759"/>
<dbReference type="Pfam" id="PF00332">
    <property type="entry name" value="Glyco_hydro_17"/>
    <property type="match status" value="1"/>
</dbReference>
<comment type="caution">
    <text evidence="6">The sequence shown here is derived from an EMBL/GenBank/DDBJ whole genome shotgun (WGS) entry which is preliminary data.</text>
</comment>
<reference evidence="6 7" key="1">
    <citation type="journal article" date="2019" name="Sci. Rep.">
        <title>A high-quality genome of Eragrostis curvula grass provides insights into Poaceae evolution and supports new strategies to enhance forage quality.</title>
        <authorList>
            <person name="Carballo J."/>
            <person name="Santos B.A.C.M."/>
            <person name="Zappacosta D."/>
            <person name="Garbus I."/>
            <person name="Selva J.P."/>
            <person name="Gallo C.A."/>
            <person name="Diaz A."/>
            <person name="Albertini E."/>
            <person name="Caccamo M."/>
            <person name="Echenique V."/>
        </authorList>
    </citation>
    <scope>NUCLEOTIDE SEQUENCE [LARGE SCALE GENOMIC DNA]</scope>
    <source>
        <strain evidence="7">cv. Victoria</strain>
        <tissue evidence="6">Leaf</tissue>
    </source>
</reference>
<dbReference type="SUPFAM" id="SSF51445">
    <property type="entry name" value="(Trans)glycosidases"/>
    <property type="match status" value="1"/>
</dbReference>
<evidence type="ECO:0000256" key="4">
    <source>
        <dbReference type="RuleBase" id="RU004335"/>
    </source>
</evidence>
<dbReference type="InterPro" id="IPR044965">
    <property type="entry name" value="Glyco_hydro_17_plant"/>
</dbReference>
<evidence type="ECO:0000256" key="3">
    <source>
        <dbReference type="ARBA" id="ARBA00023295"/>
    </source>
</evidence>
<feature type="signal peptide" evidence="5">
    <location>
        <begin position="1"/>
        <end position="21"/>
    </location>
</feature>
<gene>
    <name evidence="6" type="ORF">EJB05_32597</name>
</gene>
<sequence length="347" mass="36651">MARQQVASMLAVALIVGAIFGSVPTAVQSMGVCYGPLGSNLPSSSQVVELCKSVGIQGMRIYGPHKPTLDAMRNSGLGLLLDVGNDKVCELAASPCSAAAFVRDYVVPYYPAVDIRHIAVGNELNGCATDCIVPAMRNVHAALADAGLTGAIKVSTSVNYYTVVRDAFPPSSAAFARPYMADVARFLETTGAQLLANVFPYFAYAGNPGGAISLGFATFRPGAATVTDPGNGLTYRNLFDAMVDGVYAALDKAGAPNVSVVVSGSGWPSAGGFGASLENARDYNQRLINHTHGKDGPQGTPRRPGRMETYVFSMFNEDLKMGDPTARHFGLFYANEEPVYPINFRID</sequence>
<dbReference type="FunFam" id="3.20.20.80:FF:000010">
    <property type="entry name" value="glucan endo-1,3-beta-glucosidase, basic"/>
    <property type="match status" value="1"/>
</dbReference>
<dbReference type="InterPro" id="IPR017853">
    <property type="entry name" value="GH"/>
</dbReference>
<evidence type="ECO:0008006" key="8">
    <source>
        <dbReference type="Google" id="ProtNLM"/>
    </source>
</evidence>
<dbReference type="Gramene" id="TVU22876">
    <property type="protein sequence ID" value="TVU22876"/>
    <property type="gene ID" value="EJB05_32597"/>
</dbReference>
<name>A0A5J9UH91_9POAL</name>
<proteinExistence type="inferred from homology"/>
<keyword evidence="3" id="KW-0326">Glycosidase</keyword>
<protein>
    <recommendedName>
        <fullName evidence="8">Glucan endo-1,3-beta-D-glucosidase</fullName>
    </recommendedName>
</protein>
<dbReference type="Gene3D" id="3.20.20.80">
    <property type="entry name" value="Glycosidases"/>
    <property type="match status" value="1"/>
</dbReference>
<keyword evidence="5" id="KW-0732">Signal</keyword>
<dbReference type="GO" id="GO:0005975">
    <property type="term" value="P:carbohydrate metabolic process"/>
    <property type="evidence" value="ECO:0007669"/>
    <property type="project" value="InterPro"/>
</dbReference>
<organism evidence="6 7">
    <name type="scientific">Eragrostis curvula</name>
    <name type="common">weeping love grass</name>
    <dbReference type="NCBI Taxonomy" id="38414"/>
    <lineage>
        <taxon>Eukaryota</taxon>
        <taxon>Viridiplantae</taxon>
        <taxon>Streptophyta</taxon>
        <taxon>Embryophyta</taxon>
        <taxon>Tracheophyta</taxon>
        <taxon>Spermatophyta</taxon>
        <taxon>Magnoliopsida</taxon>
        <taxon>Liliopsida</taxon>
        <taxon>Poales</taxon>
        <taxon>Poaceae</taxon>
        <taxon>PACMAD clade</taxon>
        <taxon>Chloridoideae</taxon>
        <taxon>Eragrostideae</taxon>
        <taxon>Eragrostidinae</taxon>
        <taxon>Eragrostis</taxon>
    </lineage>
</organism>
<keyword evidence="7" id="KW-1185">Reference proteome</keyword>
<evidence type="ECO:0000313" key="7">
    <source>
        <dbReference type="Proteomes" id="UP000324897"/>
    </source>
</evidence>